<keyword evidence="1" id="KW-0812">Transmembrane</keyword>
<feature type="chain" id="PRO_5013189959" evidence="2">
    <location>
        <begin position="22"/>
        <end position="362"/>
    </location>
</feature>
<dbReference type="PANTHER" id="PTHR41771">
    <property type="entry name" value="MEMBRANE PROTEIN-RELATED"/>
    <property type="match status" value="1"/>
</dbReference>
<feature type="transmembrane region" description="Helical" evidence="1">
    <location>
        <begin position="286"/>
        <end position="306"/>
    </location>
</feature>
<dbReference type="InterPro" id="IPR012507">
    <property type="entry name" value="YibE_F"/>
</dbReference>
<organism evidence="3 4">
    <name type="scientific">Anaerovirgula multivorans</name>
    <dbReference type="NCBI Taxonomy" id="312168"/>
    <lineage>
        <taxon>Bacteria</taxon>
        <taxon>Bacillati</taxon>
        <taxon>Bacillota</taxon>
        <taxon>Clostridia</taxon>
        <taxon>Peptostreptococcales</taxon>
        <taxon>Natronincolaceae</taxon>
        <taxon>Anaerovirgula</taxon>
    </lineage>
</organism>
<gene>
    <name evidence="3" type="ORF">SAMN05446037_101858</name>
</gene>
<dbReference type="Proteomes" id="UP000198304">
    <property type="component" value="Unassembled WGS sequence"/>
</dbReference>
<proteinExistence type="predicted"/>
<dbReference type="AlphaFoldDB" id="A0A239GRE4"/>
<feature type="transmembrane region" description="Helical" evidence="1">
    <location>
        <begin position="326"/>
        <end position="350"/>
    </location>
</feature>
<accession>A0A239GRE4</accession>
<keyword evidence="4" id="KW-1185">Reference proteome</keyword>
<sequence length="362" mass="39401">MIKKICLTLIFLIIFISISVATDDNHQIKSKIVNIESISQEELKSQLITVKVLEGVYINEIITINYVSLQASRGLDLKVGHKVLIAINDDENNQLTASILNIDRRDHLLQLGILFLLAVVLFGRSKGFASLISLGLSGLLIIKILIPRILEGYNPIFISVLCAIGIIITSFILIGGFTRKSVAAMIGTIGGTIISGLLANYYTTMVSITGTANEEAIFLMTQVGASVDFRGLFMSGILIGTIGATMDVSMSITSFIFELKKQSPHISFIQLVLSGFNIGKDVMSTMINTLILAYAGASMPLFLIFFGSEINFSYILNTEVVAGEIIRSLCGSIGLVLTIPLTVFIASSMVNNNHRRSIIKHY</sequence>
<dbReference type="EMBL" id="FZOJ01000018">
    <property type="protein sequence ID" value="SNS71796.1"/>
    <property type="molecule type" value="Genomic_DNA"/>
</dbReference>
<keyword evidence="2" id="KW-0732">Signal</keyword>
<dbReference type="RefSeq" id="WP_089283946.1">
    <property type="nucleotide sequence ID" value="NZ_FZOJ01000018.1"/>
</dbReference>
<feature type="transmembrane region" description="Helical" evidence="1">
    <location>
        <begin position="156"/>
        <end position="175"/>
    </location>
</feature>
<feature type="signal peptide" evidence="2">
    <location>
        <begin position="1"/>
        <end position="21"/>
    </location>
</feature>
<dbReference type="OrthoDB" id="5753718at2"/>
<reference evidence="3 4" key="1">
    <citation type="submission" date="2017-06" db="EMBL/GenBank/DDBJ databases">
        <authorList>
            <person name="Kim H.J."/>
            <person name="Triplett B.A."/>
        </authorList>
    </citation>
    <scope>NUCLEOTIDE SEQUENCE [LARGE SCALE GENOMIC DNA]</scope>
    <source>
        <strain evidence="3 4">SCA</strain>
    </source>
</reference>
<evidence type="ECO:0000313" key="4">
    <source>
        <dbReference type="Proteomes" id="UP000198304"/>
    </source>
</evidence>
<evidence type="ECO:0000313" key="3">
    <source>
        <dbReference type="EMBL" id="SNS71796.1"/>
    </source>
</evidence>
<dbReference type="Pfam" id="PF07907">
    <property type="entry name" value="YibE_F"/>
    <property type="match status" value="1"/>
</dbReference>
<feature type="transmembrane region" description="Helical" evidence="1">
    <location>
        <begin position="107"/>
        <end position="124"/>
    </location>
</feature>
<feature type="transmembrane region" description="Helical" evidence="1">
    <location>
        <begin position="131"/>
        <end position="150"/>
    </location>
</feature>
<feature type="transmembrane region" description="Helical" evidence="1">
    <location>
        <begin position="232"/>
        <end position="257"/>
    </location>
</feature>
<evidence type="ECO:0000256" key="2">
    <source>
        <dbReference type="SAM" id="SignalP"/>
    </source>
</evidence>
<feature type="transmembrane region" description="Helical" evidence="1">
    <location>
        <begin position="182"/>
        <end position="202"/>
    </location>
</feature>
<keyword evidence="1" id="KW-0472">Membrane</keyword>
<name>A0A239GRE4_9FIRM</name>
<dbReference type="PANTHER" id="PTHR41771:SF1">
    <property type="entry name" value="MEMBRANE PROTEIN"/>
    <property type="match status" value="1"/>
</dbReference>
<keyword evidence="1" id="KW-1133">Transmembrane helix</keyword>
<protein>
    <submittedName>
        <fullName evidence="3">Uncharacterized membrane protein</fullName>
    </submittedName>
</protein>
<evidence type="ECO:0000256" key="1">
    <source>
        <dbReference type="SAM" id="Phobius"/>
    </source>
</evidence>